<keyword evidence="2" id="KW-1185">Reference proteome</keyword>
<name>A0ABW3CCU7_9ACTN</name>
<organism evidence="1 2">
    <name type="scientific">Actinomadura adrarensis</name>
    <dbReference type="NCBI Taxonomy" id="1819600"/>
    <lineage>
        <taxon>Bacteria</taxon>
        <taxon>Bacillati</taxon>
        <taxon>Actinomycetota</taxon>
        <taxon>Actinomycetes</taxon>
        <taxon>Streptosporangiales</taxon>
        <taxon>Thermomonosporaceae</taxon>
        <taxon>Actinomadura</taxon>
    </lineage>
</organism>
<proteinExistence type="predicted"/>
<evidence type="ECO:0000313" key="2">
    <source>
        <dbReference type="Proteomes" id="UP001597083"/>
    </source>
</evidence>
<gene>
    <name evidence="1" type="ORF">ACFQ07_04645</name>
</gene>
<sequence>MYTWHFTFDGQSDVHRLVEDYQARLAHVPGLDPIPARWLHLTTQGLGFTDEVSTDVMDAVVFGVRDRLSGVPPVRVSVGPAVVDPEVVRLKVSPVGALVPVR</sequence>
<dbReference type="SUPFAM" id="SSF55144">
    <property type="entry name" value="LigT-like"/>
    <property type="match status" value="1"/>
</dbReference>
<dbReference type="EMBL" id="JBHTIR010000523">
    <property type="protein sequence ID" value="MFD0851493.1"/>
    <property type="molecule type" value="Genomic_DNA"/>
</dbReference>
<accession>A0ABW3CCU7</accession>
<comment type="caution">
    <text evidence="1">The sequence shown here is derived from an EMBL/GenBank/DDBJ whole genome shotgun (WGS) entry which is preliminary data.</text>
</comment>
<evidence type="ECO:0008006" key="3">
    <source>
        <dbReference type="Google" id="ProtNLM"/>
    </source>
</evidence>
<feature type="non-terminal residue" evidence="1">
    <location>
        <position position="102"/>
    </location>
</feature>
<dbReference type="Proteomes" id="UP001597083">
    <property type="component" value="Unassembled WGS sequence"/>
</dbReference>
<protein>
    <recommendedName>
        <fullName evidence="3">2'-5' RNA ligase family protein</fullName>
    </recommendedName>
</protein>
<dbReference type="InterPro" id="IPR009097">
    <property type="entry name" value="Cyclic_Pdiesterase"/>
</dbReference>
<reference evidence="2" key="1">
    <citation type="journal article" date="2019" name="Int. J. Syst. Evol. Microbiol.">
        <title>The Global Catalogue of Microorganisms (GCM) 10K type strain sequencing project: providing services to taxonomists for standard genome sequencing and annotation.</title>
        <authorList>
            <consortium name="The Broad Institute Genomics Platform"/>
            <consortium name="The Broad Institute Genome Sequencing Center for Infectious Disease"/>
            <person name="Wu L."/>
            <person name="Ma J."/>
        </authorList>
    </citation>
    <scope>NUCLEOTIDE SEQUENCE [LARGE SCALE GENOMIC DNA]</scope>
    <source>
        <strain evidence="2">JCM 31696</strain>
    </source>
</reference>
<evidence type="ECO:0000313" key="1">
    <source>
        <dbReference type="EMBL" id="MFD0851493.1"/>
    </source>
</evidence>